<feature type="transmembrane region" description="Helical" evidence="1">
    <location>
        <begin position="345"/>
        <end position="370"/>
    </location>
</feature>
<dbReference type="AlphaFoldDB" id="A0A0W8FFS3"/>
<feature type="transmembrane region" description="Helical" evidence="1">
    <location>
        <begin position="473"/>
        <end position="498"/>
    </location>
</feature>
<comment type="caution">
    <text evidence="2">The sequence shown here is derived from an EMBL/GenBank/DDBJ whole genome shotgun (WGS) entry which is preliminary data.</text>
</comment>
<feature type="transmembrane region" description="Helical" evidence="1">
    <location>
        <begin position="390"/>
        <end position="412"/>
    </location>
</feature>
<proteinExistence type="predicted"/>
<keyword evidence="1" id="KW-1133">Transmembrane helix</keyword>
<feature type="transmembrane region" description="Helical" evidence="1">
    <location>
        <begin position="283"/>
        <end position="306"/>
    </location>
</feature>
<keyword evidence="1" id="KW-0812">Transmembrane</keyword>
<dbReference type="EMBL" id="LNQE01001259">
    <property type="protein sequence ID" value="KUG19766.1"/>
    <property type="molecule type" value="Genomic_DNA"/>
</dbReference>
<feature type="transmembrane region" description="Helical" evidence="1">
    <location>
        <begin position="312"/>
        <end position="333"/>
    </location>
</feature>
<feature type="transmembrane region" description="Helical" evidence="1">
    <location>
        <begin position="540"/>
        <end position="566"/>
    </location>
</feature>
<feature type="transmembrane region" description="Helical" evidence="1">
    <location>
        <begin position="510"/>
        <end position="534"/>
    </location>
</feature>
<sequence length="602" mass="65039">MDTLSSIWIVSRWEVKRTLATMSRNVLPAAAALLLLLFAVTGFAAESGMHLQDGMYRIGADDPDVLAIVAPDARFDATIGDAAALRRDRAAYDVVVLRGEVYAADTAKGRSALRALEQDYERYVSRVLSGQEDLYAAYPLWIDLQYVKSELDFDATESGIMVGGLPDPHTLPLPEGPVEEVPPPVAGPDLSMEELRQGLIRDAAGDHPLSRYADVLSPDGGTRSLMVPSRLTPSLPFDSIVLVFVFIFPLYFTSQFFMMSIMNERIGRRGEALLSSPIRPWTIIAGKAAPYFAVMLLIAALITAANGAPQTILLPLFPVILFFLANALIIGMVSRSFKELSFLSIFFSTIATSYLFFPTVFAGVHVVSLVSPLTLVILALQGEGFTLAEYVYSTSLFFATAAVLFYAGVVNFNEERLFGHLPLRSTLVGFVSSGISRARPYCSLFALGGLSVPFVFMAQMMSLVLLFNLPAPLSLVLLLLAAAFIEEFAKSVGIYALFSSRPGFFTPGTMLCASFAVALGFLLAEKILLLATLSQITESIFGSILFLGLHLLWMPLLLHAAGVLLVSAALKAGGPRAYGIGLVAASTVHCLYNIAVISGWIL</sequence>
<evidence type="ECO:0000313" key="2">
    <source>
        <dbReference type="EMBL" id="KUG19766.1"/>
    </source>
</evidence>
<feature type="transmembrane region" description="Helical" evidence="1">
    <location>
        <begin position="578"/>
        <end position="601"/>
    </location>
</feature>
<protein>
    <recommendedName>
        <fullName evidence="3">PrsW family intramembrane metalloprotease</fullName>
    </recommendedName>
</protein>
<organism evidence="2">
    <name type="scientific">hydrocarbon metagenome</name>
    <dbReference type="NCBI Taxonomy" id="938273"/>
    <lineage>
        <taxon>unclassified sequences</taxon>
        <taxon>metagenomes</taxon>
        <taxon>ecological metagenomes</taxon>
    </lineage>
</organism>
<evidence type="ECO:0008006" key="3">
    <source>
        <dbReference type="Google" id="ProtNLM"/>
    </source>
</evidence>
<accession>A0A0W8FFS3</accession>
<feature type="transmembrane region" description="Helical" evidence="1">
    <location>
        <begin position="444"/>
        <end position="467"/>
    </location>
</feature>
<keyword evidence="1" id="KW-0472">Membrane</keyword>
<name>A0A0W8FFS3_9ZZZZ</name>
<reference evidence="2" key="1">
    <citation type="journal article" date="2015" name="Proc. Natl. Acad. Sci. U.S.A.">
        <title>Networks of energetic and metabolic interactions define dynamics in microbial communities.</title>
        <authorList>
            <person name="Embree M."/>
            <person name="Liu J.K."/>
            <person name="Al-Bassam M.M."/>
            <person name="Zengler K."/>
        </authorList>
    </citation>
    <scope>NUCLEOTIDE SEQUENCE</scope>
</reference>
<feature type="transmembrane region" description="Helical" evidence="1">
    <location>
        <begin position="240"/>
        <end position="262"/>
    </location>
</feature>
<evidence type="ECO:0000256" key="1">
    <source>
        <dbReference type="SAM" id="Phobius"/>
    </source>
</evidence>
<gene>
    <name evidence="2" type="ORF">ASZ90_010500</name>
</gene>